<evidence type="ECO:0000256" key="1">
    <source>
        <dbReference type="ARBA" id="ARBA00022676"/>
    </source>
</evidence>
<dbReference type="Gene3D" id="3.40.50.2000">
    <property type="entry name" value="Glycogen Phosphorylase B"/>
    <property type="match status" value="2"/>
</dbReference>
<protein>
    <submittedName>
        <fullName evidence="3">ADP-heptose:LPS heptosyltransferase</fullName>
    </submittedName>
</protein>
<keyword evidence="2" id="KW-0808">Transferase</keyword>
<sequence length="321" mass="34631">MKILVIRRDNIGDLLCTTPLLASLRQTYPQAWIGVLANSYNAPALAGNPDVDAVFAYCKGKHRAAGESLLGVWWRTLKMLVGLRRRRLDLILVASAGGSGFARWIGARRIIAQEERGGGHEVERTQRLLQFLGPVPAPGPMRLVADAAVRARLQAALPAVPGEGLRLALHVSARKPSQRWPEARFVELVRRLLERGVVRQVLLFWAPGAEDDPLHPGDDAKAGRIMAALAGLPVAPVPTRHLEELIAGLSLADVMLCADGGAMHVAAAQGKPVLALFGKSSVEQWQPWAVPRQVLQSDSQDVADLDVETVEAAFLRLTGAA</sequence>
<dbReference type="InterPro" id="IPR002201">
    <property type="entry name" value="Glyco_trans_9"/>
</dbReference>
<dbReference type="Proteomes" id="UP000292136">
    <property type="component" value="Unassembled WGS sequence"/>
</dbReference>
<dbReference type="SUPFAM" id="SSF53756">
    <property type="entry name" value="UDP-Glycosyltransferase/glycogen phosphorylase"/>
    <property type="match status" value="1"/>
</dbReference>
<dbReference type="PANTHER" id="PTHR30160:SF1">
    <property type="entry name" value="LIPOPOLYSACCHARIDE 1,2-N-ACETYLGLUCOSAMINETRANSFERASE-RELATED"/>
    <property type="match status" value="1"/>
</dbReference>
<dbReference type="PANTHER" id="PTHR30160">
    <property type="entry name" value="TETRAACYLDISACCHARIDE 4'-KINASE-RELATED"/>
    <property type="match status" value="1"/>
</dbReference>
<dbReference type="EMBL" id="SHKM01000002">
    <property type="protein sequence ID" value="RZT76787.1"/>
    <property type="molecule type" value="Genomic_DNA"/>
</dbReference>
<gene>
    <name evidence="3" type="ORF">EV678_2670</name>
</gene>
<evidence type="ECO:0000256" key="2">
    <source>
        <dbReference type="ARBA" id="ARBA00022679"/>
    </source>
</evidence>
<dbReference type="RefSeq" id="WP_130459857.1">
    <property type="nucleotide sequence ID" value="NZ_SHKM01000002.1"/>
</dbReference>
<evidence type="ECO:0000313" key="3">
    <source>
        <dbReference type="EMBL" id="RZT76787.1"/>
    </source>
</evidence>
<reference evidence="3 4" key="1">
    <citation type="submission" date="2019-02" db="EMBL/GenBank/DDBJ databases">
        <title>Genomic Encyclopedia of Type Strains, Phase IV (KMG-IV): sequencing the most valuable type-strain genomes for metagenomic binning, comparative biology and taxonomic classification.</title>
        <authorList>
            <person name="Goeker M."/>
        </authorList>
    </citation>
    <scope>NUCLEOTIDE SEQUENCE [LARGE SCALE GENOMIC DNA]</scope>
    <source>
        <strain evidence="3 4">DSM 21223</strain>
    </source>
</reference>
<proteinExistence type="predicted"/>
<organism evidence="3 4">
    <name type="scientific">Azospira oryzae</name>
    <dbReference type="NCBI Taxonomy" id="146939"/>
    <lineage>
        <taxon>Bacteria</taxon>
        <taxon>Pseudomonadati</taxon>
        <taxon>Pseudomonadota</taxon>
        <taxon>Betaproteobacteria</taxon>
        <taxon>Rhodocyclales</taxon>
        <taxon>Rhodocyclaceae</taxon>
        <taxon>Azospira</taxon>
    </lineage>
</organism>
<accession>A0ABY0INI7</accession>
<name>A0ABY0INI7_9RHOO</name>
<dbReference type="Pfam" id="PF01075">
    <property type="entry name" value="Glyco_transf_9"/>
    <property type="match status" value="1"/>
</dbReference>
<keyword evidence="1" id="KW-0328">Glycosyltransferase</keyword>
<keyword evidence="4" id="KW-1185">Reference proteome</keyword>
<dbReference type="InterPro" id="IPR051199">
    <property type="entry name" value="LPS_LOS_Heptosyltrfase"/>
</dbReference>
<dbReference type="CDD" id="cd03789">
    <property type="entry name" value="GT9_LPS_heptosyltransferase"/>
    <property type="match status" value="1"/>
</dbReference>
<comment type="caution">
    <text evidence="3">The sequence shown here is derived from an EMBL/GenBank/DDBJ whole genome shotgun (WGS) entry which is preliminary data.</text>
</comment>
<evidence type="ECO:0000313" key="4">
    <source>
        <dbReference type="Proteomes" id="UP000292136"/>
    </source>
</evidence>